<dbReference type="KEGG" id="pgb:H744_1c1045"/>
<dbReference type="Proteomes" id="UP000032303">
    <property type="component" value="Chromosome 1"/>
</dbReference>
<evidence type="ECO:0000313" key="2">
    <source>
        <dbReference type="Proteomes" id="UP000032303"/>
    </source>
</evidence>
<accession>A0A0C5WSS3</accession>
<gene>
    <name evidence="1" type="ORF">H744_1c1045</name>
</gene>
<dbReference type="AlphaFoldDB" id="A0A0C5WSS3"/>
<dbReference type="PROSITE" id="PS51257">
    <property type="entry name" value="PROKAR_LIPOPROTEIN"/>
    <property type="match status" value="1"/>
</dbReference>
<protein>
    <recommendedName>
        <fullName evidence="3">Lipoprotein</fullName>
    </recommendedName>
</protein>
<dbReference type="PATRIC" id="fig|658445.3.peg.1128"/>
<proteinExistence type="predicted"/>
<evidence type="ECO:0008006" key="3">
    <source>
        <dbReference type="Google" id="ProtNLM"/>
    </source>
</evidence>
<name>A0A0C5WSS3_9GAMM</name>
<dbReference type="HOGENOM" id="CLU_1089284_0_0_6"/>
<organism evidence="1 2">
    <name type="scientific">Photobacterium gaetbulicola Gung47</name>
    <dbReference type="NCBI Taxonomy" id="658445"/>
    <lineage>
        <taxon>Bacteria</taxon>
        <taxon>Pseudomonadati</taxon>
        <taxon>Pseudomonadota</taxon>
        <taxon>Gammaproteobacteria</taxon>
        <taxon>Vibrionales</taxon>
        <taxon>Vibrionaceae</taxon>
        <taxon>Photobacterium</taxon>
    </lineage>
</organism>
<keyword evidence="2" id="KW-1185">Reference proteome</keyword>
<sequence length="255" mass="28743">MNRQILCQTFQFAATALLLVGCGSDSDSTTIDCFNPDVWRDGEHLSEWHYAGNGRLAENQTQALRFEAGQYYVGYSDLIKVSMITGNGEPALYAEYTLLDTEDRRAEFVGYEEYMSGEVQYSGEYSPPAYYLLHGVAVGEQEERVSFLVDRRHGDGGREQHTEVRQVFSNQGIVTLELPGGEELQACHFRLDEQRIHLLDAGENESGVGYTELWVDTATGLTVKRVREFDYQGPRGALQTEELLISYHIDGVKVF</sequence>
<dbReference type="EMBL" id="CP005973">
    <property type="protein sequence ID" value="AJR06070.1"/>
    <property type="molecule type" value="Genomic_DNA"/>
</dbReference>
<evidence type="ECO:0000313" key="1">
    <source>
        <dbReference type="EMBL" id="AJR06070.1"/>
    </source>
</evidence>
<reference evidence="1 2" key="1">
    <citation type="submission" date="2013-05" db="EMBL/GenBank/DDBJ databases">
        <title>Complete genome sequence of the lipase-producing bacterium Photobacterium gaetbulicola Gung47.</title>
        <authorList>
            <person name="Kim Y.-O."/>
        </authorList>
    </citation>
    <scope>NUCLEOTIDE SEQUENCE [LARGE SCALE GENOMIC DNA]</scope>
    <source>
        <strain evidence="1 2">Gung47</strain>
    </source>
</reference>